<dbReference type="SMART" id="SM00271">
    <property type="entry name" value="DnaJ"/>
    <property type="match status" value="1"/>
</dbReference>
<feature type="region of interest" description="Disordered" evidence="1">
    <location>
        <begin position="222"/>
        <end position="253"/>
    </location>
</feature>
<dbReference type="PANTHER" id="PTHR44144">
    <property type="entry name" value="DNAJ HOMOLOG SUBFAMILY C MEMBER 9"/>
    <property type="match status" value="1"/>
</dbReference>
<evidence type="ECO:0000313" key="3">
    <source>
        <dbReference type="EMBL" id="KAL0581755.1"/>
    </source>
</evidence>
<dbReference type="InterPro" id="IPR001623">
    <property type="entry name" value="DnaJ_domain"/>
</dbReference>
<sequence>MDHDDPISQFFPDEESVDLYAVLGLDSGTTVDDVKKAYRRLALKYHPDKHTTASESAKADASTKFQQVGFAYTILSDTKRKERYDKTGKTDEGLDLDAGEDGWEAYFEDLFDRVTRGKLDEMKAEYQGSSEEVEDLKSAYLETKGSISEIMTMIPHSTYEDEPRLIIAISKLITQGDIPSLPEWDKDIKDEKAKLVREKQGKKEAKEAEELAKELGVWDEFYGSGKTGERRKKKDKANGKGQNTDADEDEDDHSALKALIMKKKEKNMDSFFDSLAAKYSEPAKSSGKGKKRAKPSDETEEISPKKRSRGAVPPPPDIDDEEFARIQQKMFGGSGKKGESTESKKKTKKAK</sequence>
<gene>
    <name evidence="3" type="ORF">V5O48_000337</name>
</gene>
<keyword evidence="4" id="KW-1185">Reference proteome</keyword>
<dbReference type="PANTHER" id="PTHR44144:SF1">
    <property type="entry name" value="DNAJ HOMOLOG SUBFAMILY C MEMBER 9"/>
    <property type="match status" value="1"/>
</dbReference>
<reference evidence="3 4" key="1">
    <citation type="submission" date="2024-02" db="EMBL/GenBank/DDBJ databases">
        <title>A draft genome for the cacao thread blight pathogen Marasmius crinis-equi.</title>
        <authorList>
            <person name="Cohen S.P."/>
            <person name="Baruah I.K."/>
            <person name="Amoako-Attah I."/>
            <person name="Bukari Y."/>
            <person name="Meinhardt L.W."/>
            <person name="Bailey B.A."/>
        </authorList>
    </citation>
    <scope>NUCLEOTIDE SEQUENCE [LARGE SCALE GENOMIC DNA]</scope>
    <source>
        <strain evidence="3 4">GH-76</strain>
    </source>
</reference>
<feature type="domain" description="J" evidence="2">
    <location>
        <begin position="18"/>
        <end position="88"/>
    </location>
</feature>
<comment type="caution">
    <text evidence="3">The sequence shown here is derived from an EMBL/GenBank/DDBJ whole genome shotgun (WGS) entry which is preliminary data.</text>
</comment>
<evidence type="ECO:0000313" key="4">
    <source>
        <dbReference type="Proteomes" id="UP001465976"/>
    </source>
</evidence>
<dbReference type="Gene3D" id="1.10.287.110">
    <property type="entry name" value="DnaJ domain"/>
    <property type="match status" value="1"/>
</dbReference>
<dbReference type="InterPro" id="IPR036869">
    <property type="entry name" value="J_dom_sf"/>
</dbReference>
<evidence type="ECO:0000259" key="2">
    <source>
        <dbReference type="PROSITE" id="PS50076"/>
    </source>
</evidence>
<protein>
    <recommendedName>
        <fullName evidence="2">J domain-containing protein</fullName>
    </recommendedName>
</protein>
<accession>A0ABR3G253</accession>
<dbReference type="SUPFAM" id="SSF46565">
    <property type="entry name" value="Chaperone J-domain"/>
    <property type="match status" value="1"/>
</dbReference>
<feature type="region of interest" description="Disordered" evidence="1">
    <location>
        <begin position="278"/>
        <end position="351"/>
    </location>
</feature>
<dbReference type="CDD" id="cd06257">
    <property type="entry name" value="DnaJ"/>
    <property type="match status" value="1"/>
</dbReference>
<evidence type="ECO:0000256" key="1">
    <source>
        <dbReference type="SAM" id="MobiDB-lite"/>
    </source>
</evidence>
<dbReference type="Pfam" id="PF00226">
    <property type="entry name" value="DnaJ"/>
    <property type="match status" value="1"/>
</dbReference>
<dbReference type="PRINTS" id="PR00625">
    <property type="entry name" value="JDOMAIN"/>
</dbReference>
<name>A0ABR3G253_9AGAR</name>
<organism evidence="3 4">
    <name type="scientific">Marasmius crinis-equi</name>
    <dbReference type="NCBI Taxonomy" id="585013"/>
    <lineage>
        <taxon>Eukaryota</taxon>
        <taxon>Fungi</taxon>
        <taxon>Dikarya</taxon>
        <taxon>Basidiomycota</taxon>
        <taxon>Agaricomycotina</taxon>
        <taxon>Agaricomycetes</taxon>
        <taxon>Agaricomycetidae</taxon>
        <taxon>Agaricales</taxon>
        <taxon>Marasmiineae</taxon>
        <taxon>Marasmiaceae</taxon>
        <taxon>Marasmius</taxon>
    </lineage>
</organism>
<dbReference type="Pfam" id="PF23302">
    <property type="entry name" value="HTH_DNAJC9"/>
    <property type="match status" value="1"/>
</dbReference>
<dbReference type="EMBL" id="JBAHYK010000005">
    <property type="protein sequence ID" value="KAL0581755.1"/>
    <property type="molecule type" value="Genomic_DNA"/>
</dbReference>
<proteinExistence type="predicted"/>
<dbReference type="InterPro" id="IPR052594">
    <property type="entry name" value="J_domain-containing_protein"/>
</dbReference>
<dbReference type="InterPro" id="IPR056453">
    <property type="entry name" value="HTH_DNAJC9"/>
</dbReference>
<dbReference type="Proteomes" id="UP001465976">
    <property type="component" value="Unassembled WGS sequence"/>
</dbReference>
<dbReference type="PROSITE" id="PS50076">
    <property type="entry name" value="DNAJ_2"/>
    <property type="match status" value="1"/>
</dbReference>